<proteinExistence type="predicted"/>
<dbReference type="Gene3D" id="3.40.50.300">
    <property type="entry name" value="P-loop containing nucleotide triphosphate hydrolases"/>
    <property type="match status" value="1"/>
</dbReference>
<dbReference type="EMBL" id="DF973630">
    <property type="protein sequence ID" value="GAU36441.1"/>
    <property type="molecule type" value="Genomic_DNA"/>
</dbReference>
<dbReference type="AlphaFoldDB" id="A0A2Z6MYA2"/>
<dbReference type="Proteomes" id="UP000242715">
    <property type="component" value="Unassembled WGS sequence"/>
</dbReference>
<dbReference type="PANTHER" id="PTHR43572">
    <property type="entry name" value="CHAPERONE PROTEIN CLPD, CHLOROPLASTIC"/>
    <property type="match status" value="1"/>
</dbReference>
<accession>A0A2Z6MYA2</accession>
<feature type="region of interest" description="Disordered" evidence="1">
    <location>
        <begin position="61"/>
        <end position="81"/>
    </location>
</feature>
<keyword evidence="3" id="KW-1185">Reference proteome</keyword>
<gene>
    <name evidence="2" type="ORF">TSUD_19760</name>
</gene>
<evidence type="ECO:0000313" key="2">
    <source>
        <dbReference type="EMBL" id="GAU36441.1"/>
    </source>
</evidence>
<dbReference type="InterPro" id="IPR027417">
    <property type="entry name" value="P-loop_NTPase"/>
</dbReference>
<reference evidence="3" key="1">
    <citation type="journal article" date="2017" name="Front. Plant Sci.">
        <title>Climate Clever Clovers: New Paradigm to Reduce the Environmental Footprint of Ruminants by Breeding Low Methanogenic Forages Utilizing Haplotype Variation.</title>
        <authorList>
            <person name="Kaur P."/>
            <person name="Appels R."/>
            <person name="Bayer P.E."/>
            <person name="Keeble-Gagnere G."/>
            <person name="Wang J."/>
            <person name="Hirakawa H."/>
            <person name="Shirasawa K."/>
            <person name="Vercoe P."/>
            <person name="Stefanova K."/>
            <person name="Durmic Z."/>
            <person name="Nichols P."/>
            <person name="Revell C."/>
            <person name="Isobe S.N."/>
            <person name="Edwards D."/>
            <person name="Erskine W."/>
        </authorList>
    </citation>
    <scope>NUCLEOTIDE SEQUENCE [LARGE SCALE GENOMIC DNA]</scope>
    <source>
        <strain evidence="3">cv. Daliak</strain>
    </source>
</reference>
<protein>
    <submittedName>
        <fullName evidence="2">Uncharacterized protein</fullName>
    </submittedName>
</protein>
<organism evidence="2 3">
    <name type="scientific">Trifolium subterraneum</name>
    <name type="common">Subterranean clover</name>
    <dbReference type="NCBI Taxonomy" id="3900"/>
    <lineage>
        <taxon>Eukaryota</taxon>
        <taxon>Viridiplantae</taxon>
        <taxon>Streptophyta</taxon>
        <taxon>Embryophyta</taxon>
        <taxon>Tracheophyta</taxon>
        <taxon>Spermatophyta</taxon>
        <taxon>Magnoliopsida</taxon>
        <taxon>eudicotyledons</taxon>
        <taxon>Gunneridae</taxon>
        <taxon>Pentapetalae</taxon>
        <taxon>rosids</taxon>
        <taxon>fabids</taxon>
        <taxon>Fabales</taxon>
        <taxon>Fabaceae</taxon>
        <taxon>Papilionoideae</taxon>
        <taxon>50 kb inversion clade</taxon>
        <taxon>NPAAA clade</taxon>
        <taxon>Hologalegina</taxon>
        <taxon>IRL clade</taxon>
        <taxon>Trifolieae</taxon>
        <taxon>Trifolium</taxon>
    </lineage>
</organism>
<dbReference type="PANTHER" id="PTHR43572:SF78">
    <property type="entry name" value="CLP R DOMAIN-CONTAINING PROTEIN"/>
    <property type="match status" value="1"/>
</dbReference>
<evidence type="ECO:0000256" key="1">
    <source>
        <dbReference type="SAM" id="MobiDB-lite"/>
    </source>
</evidence>
<name>A0A2Z6MYA2_TRISU</name>
<dbReference type="OrthoDB" id="1398394at2759"/>
<sequence length="242" mass="27629">MKIKEESFEDGVKVNKHIVLPTWLQNCKEERVQTMENQKNAKQCDKECEGNLIMFIPQNKQDLFSNPNSSPNSASSSDEVDGFKSTQMFNELNDENMKILCDAMDKKVPNQNEITKEIASTVLLCRSGMRKGGEKDNFLVKKDGKQETWMLFVGVDSQAKELISKELAKVVFGSYKNFVNIAPSYDENIGKEKVDNLEEKKPCLSLDLNMAIEVDAQNARITEDFRILELVDKQIKFETQEL</sequence>
<dbReference type="InterPro" id="IPR051650">
    <property type="entry name" value="SL_signaling_regulator"/>
</dbReference>
<evidence type="ECO:0000313" key="3">
    <source>
        <dbReference type="Proteomes" id="UP000242715"/>
    </source>
</evidence>
<feature type="compositionally biased region" description="Low complexity" evidence="1">
    <location>
        <begin position="65"/>
        <end position="77"/>
    </location>
</feature>